<dbReference type="SMART" id="SM00202">
    <property type="entry name" value="SR"/>
    <property type="match status" value="1"/>
</dbReference>
<evidence type="ECO:0000256" key="1">
    <source>
        <dbReference type="ARBA" id="ARBA00022729"/>
    </source>
</evidence>
<dbReference type="Gene3D" id="3.10.250.10">
    <property type="entry name" value="SRCR-like domain"/>
    <property type="match status" value="1"/>
</dbReference>
<gene>
    <name evidence="4" type="ORF">PACLA_8A051659</name>
</gene>
<organism evidence="4 5">
    <name type="scientific">Paramuricea clavata</name>
    <name type="common">Red gorgonian</name>
    <name type="synonym">Violescent sea-whip</name>
    <dbReference type="NCBI Taxonomy" id="317549"/>
    <lineage>
        <taxon>Eukaryota</taxon>
        <taxon>Metazoa</taxon>
        <taxon>Cnidaria</taxon>
        <taxon>Anthozoa</taxon>
        <taxon>Octocorallia</taxon>
        <taxon>Malacalcyonacea</taxon>
        <taxon>Plexauridae</taxon>
        <taxon>Paramuricea</taxon>
    </lineage>
</organism>
<sequence length="239" mass="27405">KSDLQIRLANTKSNETGRVEIFHPSFGWGTVCDRGWDDTDSRVVCRQLGFTGVSGTRKGAYYGRGTGSILLDNVKCTVVRLGKRVDEDYNSSIDVEWNHNHSVDSLHSLSFKDIPMNVTNTITQMYASGLLPGAAHREFLRQLRSECQDDLEYHKRLSDRSEAPGREDFNRIYSDFKEERFGTGSMSDMFSALEERIKDLKEKDAEYTIEYQKFDETINQPFIMVVITPLMKRVHKLVS</sequence>
<reference evidence="4" key="1">
    <citation type="submission" date="2020-04" db="EMBL/GenBank/DDBJ databases">
        <authorList>
            <person name="Alioto T."/>
            <person name="Alioto T."/>
            <person name="Gomez Garrido J."/>
        </authorList>
    </citation>
    <scope>NUCLEOTIDE SEQUENCE</scope>
    <source>
        <strain evidence="4">A484AB</strain>
    </source>
</reference>
<dbReference type="PRINTS" id="PR00258">
    <property type="entry name" value="SPERACTRCPTR"/>
</dbReference>
<keyword evidence="1" id="KW-0732">Signal</keyword>
<evidence type="ECO:0000256" key="3">
    <source>
        <dbReference type="PROSITE-ProRule" id="PRU00196"/>
    </source>
</evidence>
<evidence type="ECO:0000313" key="5">
    <source>
        <dbReference type="Proteomes" id="UP001152795"/>
    </source>
</evidence>
<keyword evidence="2" id="KW-1015">Disulfide bond</keyword>
<dbReference type="OrthoDB" id="2410897at2759"/>
<dbReference type="EMBL" id="CACRXK020010202">
    <property type="protein sequence ID" value="CAB4018866.1"/>
    <property type="molecule type" value="Genomic_DNA"/>
</dbReference>
<feature type="non-terminal residue" evidence="4">
    <location>
        <position position="1"/>
    </location>
</feature>
<dbReference type="InterPro" id="IPR036772">
    <property type="entry name" value="SRCR-like_dom_sf"/>
</dbReference>
<name>A0A7D9IU81_PARCT</name>
<dbReference type="PROSITE" id="PS50287">
    <property type="entry name" value="SRCR_2"/>
    <property type="match status" value="1"/>
</dbReference>
<protein>
    <submittedName>
        <fullName evidence="4">Neurotrypsin isoform X2</fullName>
    </submittedName>
</protein>
<evidence type="ECO:0000313" key="4">
    <source>
        <dbReference type="EMBL" id="CAB4018866.1"/>
    </source>
</evidence>
<dbReference type="FunFam" id="3.10.250.10:FF:000001">
    <property type="entry name" value="Lysyl oxidase 4 isoform X1"/>
    <property type="match status" value="1"/>
</dbReference>
<evidence type="ECO:0000256" key="2">
    <source>
        <dbReference type="ARBA" id="ARBA00023157"/>
    </source>
</evidence>
<comment type="caution">
    <text evidence="4">The sequence shown here is derived from an EMBL/GenBank/DDBJ whole genome shotgun (WGS) entry which is preliminary data.</text>
</comment>
<dbReference type="SUPFAM" id="SSF56487">
    <property type="entry name" value="SRCR-like"/>
    <property type="match status" value="1"/>
</dbReference>
<accession>A0A7D9IU81</accession>
<dbReference type="PANTHER" id="PTHR48071:SF28">
    <property type="entry name" value="SRCR DOMAIN-CONTAINING PROTEIN"/>
    <property type="match status" value="1"/>
</dbReference>
<dbReference type="InterPro" id="IPR001190">
    <property type="entry name" value="SRCR"/>
</dbReference>
<comment type="caution">
    <text evidence="3">Lacks conserved residue(s) required for the propagation of feature annotation.</text>
</comment>
<dbReference type="GO" id="GO:0016020">
    <property type="term" value="C:membrane"/>
    <property type="evidence" value="ECO:0007669"/>
    <property type="project" value="InterPro"/>
</dbReference>
<dbReference type="Pfam" id="PF00530">
    <property type="entry name" value="SRCR"/>
    <property type="match status" value="1"/>
</dbReference>
<dbReference type="AlphaFoldDB" id="A0A7D9IU81"/>
<dbReference type="PANTHER" id="PTHR48071">
    <property type="entry name" value="SRCR DOMAIN-CONTAINING PROTEIN"/>
    <property type="match status" value="1"/>
</dbReference>
<dbReference type="Proteomes" id="UP001152795">
    <property type="component" value="Unassembled WGS sequence"/>
</dbReference>
<keyword evidence="5" id="KW-1185">Reference proteome</keyword>
<proteinExistence type="predicted"/>